<dbReference type="GeneID" id="36593395"/>
<dbReference type="GO" id="GO:0016787">
    <property type="term" value="F:hydrolase activity"/>
    <property type="evidence" value="ECO:0007669"/>
    <property type="project" value="UniProtKB-KW"/>
</dbReference>
<dbReference type="PANTHER" id="PTHR42978:SF2">
    <property type="entry name" value="102 KBASES UNSTABLE REGION: FROM 1 TO 119443"/>
    <property type="match status" value="1"/>
</dbReference>
<dbReference type="GO" id="GO:0046872">
    <property type="term" value="F:metal ion binding"/>
    <property type="evidence" value="ECO:0007669"/>
    <property type="project" value="UniProtKB-KW"/>
</dbReference>
<feature type="compositionally biased region" description="Polar residues" evidence="6">
    <location>
        <begin position="15"/>
        <end position="39"/>
    </location>
</feature>
<dbReference type="InterPro" id="IPR036866">
    <property type="entry name" value="RibonucZ/Hydroxyglut_hydro"/>
</dbReference>
<dbReference type="PANTHER" id="PTHR42978">
    <property type="entry name" value="QUORUM-QUENCHING LACTONASE YTNP-RELATED-RELATED"/>
    <property type="match status" value="1"/>
</dbReference>
<keyword evidence="4" id="KW-0378">Hydrolase</keyword>
<accession>A0A2J6SNT2</accession>
<dbReference type="AlphaFoldDB" id="A0A2J6SNT2"/>
<comment type="cofactor">
    <cofactor evidence="1">
        <name>Zn(2+)</name>
        <dbReference type="ChEBI" id="CHEBI:29105"/>
    </cofactor>
</comment>
<dbReference type="SUPFAM" id="SSF56281">
    <property type="entry name" value="Metallo-hydrolase/oxidoreductase"/>
    <property type="match status" value="1"/>
</dbReference>
<keyword evidence="5" id="KW-0862">Zinc</keyword>
<evidence type="ECO:0000256" key="1">
    <source>
        <dbReference type="ARBA" id="ARBA00001947"/>
    </source>
</evidence>
<evidence type="ECO:0000256" key="2">
    <source>
        <dbReference type="ARBA" id="ARBA00007749"/>
    </source>
</evidence>
<name>A0A2J6SNT2_9HELO</name>
<dbReference type="OrthoDB" id="10250730at2759"/>
<evidence type="ECO:0008006" key="9">
    <source>
        <dbReference type="Google" id="ProtNLM"/>
    </source>
</evidence>
<dbReference type="RefSeq" id="XP_024729328.1">
    <property type="nucleotide sequence ID" value="XM_024885318.1"/>
</dbReference>
<dbReference type="Proteomes" id="UP000235371">
    <property type="component" value="Unassembled WGS sequence"/>
</dbReference>
<evidence type="ECO:0000256" key="6">
    <source>
        <dbReference type="SAM" id="MobiDB-lite"/>
    </source>
</evidence>
<gene>
    <name evidence="7" type="ORF">K444DRAFT_647309</name>
</gene>
<organism evidence="7 8">
    <name type="scientific">Hyaloscypha bicolor E</name>
    <dbReference type="NCBI Taxonomy" id="1095630"/>
    <lineage>
        <taxon>Eukaryota</taxon>
        <taxon>Fungi</taxon>
        <taxon>Dikarya</taxon>
        <taxon>Ascomycota</taxon>
        <taxon>Pezizomycotina</taxon>
        <taxon>Leotiomycetes</taxon>
        <taxon>Helotiales</taxon>
        <taxon>Hyaloscyphaceae</taxon>
        <taxon>Hyaloscypha</taxon>
        <taxon>Hyaloscypha bicolor</taxon>
    </lineage>
</organism>
<feature type="region of interest" description="Disordered" evidence="6">
    <location>
        <begin position="15"/>
        <end position="45"/>
    </location>
</feature>
<dbReference type="EMBL" id="KZ613905">
    <property type="protein sequence ID" value="PMD52424.1"/>
    <property type="molecule type" value="Genomic_DNA"/>
</dbReference>
<comment type="similarity">
    <text evidence="2">Belongs to the metallo-beta-lactamase superfamily.</text>
</comment>
<evidence type="ECO:0000256" key="3">
    <source>
        <dbReference type="ARBA" id="ARBA00022723"/>
    </source>
</evidence>
<evidence type="ECO:0000313" key="8">
    <source>
        <dbReference type="Proteomes" id="UP000235371"/>
    </source>
</evidence>
<dbReference type="Gene3D" id="3.60.15.10">
    <property type="entry name" value="Ribonuclease Z/Hydroxyacylglutathione hydrolase-like"/>
    <property type="match status" value="2"/>
</dbReference>
<evidence type="ECO:0000256" key="5">
    <source>
        <dbReference type="ARBA" id="ARBA00022833"/>
    </source>
</evidence>
<dbReference type="InParanoid" id="A0A2J6SNT2"/>
<reference evidence="7 8" key="1">
    <citation type="submission" date="2016-04" db="EMBL/GenBank/DDBJ databases">
        <title>A degradative enzymes factory behind the ericoid mycorrhizal symbiosis.</title>
        <authorList>
            <consortium name="DOE Joint Genome Institute"/>
            <person name="Martino E."/>
            <person name="Morin E."/>
            <person name="Grelet G."/>
            <person name="Kuo A."/>
            <person name="Kohler A."/>
            <person name="Daghino S."/>
            <person name="Barry K."/>
            <person name="Choi C."/>
            <person name="Cichocki N."/>
            <person name="Clum A."/>
            <person name="Copeland A."/>
            <person name="Hainaut M."/>
            <person name="Haridas S."/>
            <person name="Labutti K."/>
            <person name="Lindquist E."/>
            <person name="Lipzen A."/>
            <person name="Khouja H.-R."/>
            <person name="Murat C."/>
            <person name="Ohm R."/>
            <person name="Olson A."/>
            <person name="Spatafora J."/>
            <person name="Veneault-Fourrey C."/>
            <person name="Henrissat B."/>
            <person name="Grigoriev I."/>
            <person name="Martin F."/>
            <person name="Perotto S."/>
        </authorList>
    </citation>
    <scope>NUCLEOTIDE SEQUENCE [LARGE SCALE GENOMIC DNA]</scope>
    <source>
        <strain evidence="7 8">E</strain>
    </source>
</reference>
<keyword evidence="3" id="KW-0479">Metal-binding</keyword>
<dbReference type="STRING" id="1095630.A0A2J6SNT2"/>
<sequence>MSDIEHDGGFASTGVSASANYRNNPCSTRPQANFGSKSNPHPKAHKRRHLVQIPALISHPDEGLILFETSSGKNWATVWDPPFNDLFAHIESTADNEIHAATSETGHSINEVRAVILGYLYLNHAGGFGYFVNTDAEIYVHESEPFNTEFLKIFPGLQKRHAPGHTPGLRVMQVNLPDSETWIFTSDQYHTKDNYRQSHLQGWHPRGHGDWVHSNQMVHMLARRTKAKLVFGHDKETFFSFKHAPSYYS</sequence>
<proteinExistence type="inferred from homology"/>
<evidence type="ECO:0000256" key="4">
    <source>
        <dbReference type="ARBA" id="ARBA00022801"/>
    </source>
</evidence>
<keyword evidence="8" id="KW-1185">Reference proteome</keyword>
<protein>
    <recommendedName>
        <fullName evidence="9">Metallo-beta-lactamase domain-containing protein</fullName>
    </recommendedName>
</protein>
<dbReference type="InterPro" id="IPR051013">
    <property type="entry name" value="MBL_superfamily_lactonases"/>
</dbReference>
<evidence type="ECO:0000313" key="7">
    <source>
        <dbReference type="EMBL" id="PMD52424.1"/>
    </source>
</evidence>